<feature type="region of interest" description="Disordered" evidence="5">
    <location>
        <begin position="1"/>
        <end position="25"/>
    </location>
</feature>
<dbReference type="PANTHER" id="PTHR13258:SF0">
    <property type="entry name" value="SYNDETIN"/>
    <property type="match status" value="1"/>
</dbReference>
<dbReference type="PANTHER" id="PTHR13258">
    <property type="entry name" value="SYNDETIN"/>
    <property type="match status" value="1"/>
</dbReference>
<name>A0A2D4JZ56_9SAUR</name>
<evidence type="ECO:0000256" key="4">
    <source>
        <dbReference type="SAM" id="Coils"/>
    </source>
</evidence>
<accession>A0A2D4JZ56</accession>
<protein>
    <recommendedName>
        <fullName evidence="6">Vacuolar protein sorting-associated protein 54 N-terminal domain-containing protein</fullName>
    </recommendedName>
</protein>
<organism evidence="7">
    <name type="scientific">Micrurus paraensis</name>
    <dbReference type="NCBI Taxonomy" id="1970185"/>
    <lineage>
        <taxon>Eukaryota</taxon>
        <taxon>Metazoa</taxon>
        <taxon>Chordata</taxon>
        <taxon>Craniata</taxon>
        <taxon>Vertebrata</taxon>
        <taxon>Euteleostomi</taxon>
        <taxon>Lepidosauria</taxon>
        <taxon>Squamata</taxon>
        <taxon>Bifurcata</taxon>
        <taxon>Unidentata</taxon>
        <taxon>Episquamata</taxon>
        <taxon>Toxicofera</taxon>
        <taxon>Serpentes</taxon>
        <taxon>Colubroidea</taxon>
        <taxon>Elapidae</taxon>
        <taxon>Elapinae</taxon>
        <taxon>Micrurus</taxon>
    </lineage>
</organism>
<keyword evidence="2" id="KW-0653">Protein transport</keyword>
<evidence type="ECO:0000256" key="1">
    <source>
        <dbReference type="ARBA" id="ARBA00022448"/>
    </source>
</evidence>
<feature type="compositionally biased region" description="Polar residues" evidence="5">
    <location>
        <begin position="8"/>
        <end position="18"/>
    </location>
</feature>
<evidence type="ECO:0000256" key="5">
    <source>
        <dbReference type="SAM" id="MobiDB-lite"/>
    </source>
</evidence>
<proteinExistence type="predicted"/>
<dbReference type="GO" id="GO:0000149">
    <property type="term" value="F:SNARE binding"/>
    <property type="evidence" value="ECO:0007669"/>
    <property type="project" value="TreeGrafter"/>
</dbReference>
<keyword evidence="1" id="KW-0813">Transport</keyword>
<dbReference type="GO" id="GO:0032456">
    <property type="term" value="P:endocytic recycling"/>
    <property type="evidence" value="ECO:0007669"/>
    <property type="project" value="InterPro"/>
</dbReference>
<dbReference type="AlphaFoldDB" id="A0A2D4JZ56"/>
<evidence type="ECO:0000313" key="7">
    <source>
        <dbReference type="EMBL" id="LAB01787.1"/>
    </source>
</evidence>
<keyword evidence="3 4" id="KW-0175">Coiled coil</keyword>
<feature type="coiled-coil region" evidence="4">
    <location>
        <begin position="79"/>
        <end position="106"/>
    </location>
</feature>
<dbReference type="GO" id="GO:0005829">
    <property type="term" value="C:cytosol"/>
    <property type="evidence" value="ECO:0007669"/>
    <property type="project" value="GOC"/>
</dbReference>
<dbReference type="GO" id="GO:0042147">
    <property type="term" value="P:retrograde transport, endosome to Golgi"/>
    <property type="evidence" value="ECO:0007669"/>
    <property type="project" value="InterPro"/>
</dbReference>
<dbReference type="Pfam" id="PF10475">
    <property type="entry name" value="Vps54_N"/>
    <property type="match status" value="1"/>
</dbReference>
<evidence type="ECO:0000256" key="3">
    <source>
        <dbReference type="ARBA" id="ARBA00023054"/>
    </source>
</evidence>
<reference evidence="7" key="2">
    <citation type="submission" date="2017-11" db="EMBL/GenBank/DDBJ databases">
        <title>Coralsnake Venomics: Analyses of Venom Gland Transcriptomes and Proteomes of Six Brazilian Taxa.</title>
        <authorList>
            <person name="Aird S.D."/>
            <person name="Jorge da Silva N."/>
            <person name="Qiu L."/>
            <person name="Villar-Briones A."/>
            <person name="Aparecida-Saddi V."/>
            <person name="Campos-Telles M.P."/>
            <person name="Grau M."/>
            <person name="Mikheyev A.S."/>
        </authorList>
    </citation>
    <scope>NUCLEOTIDE SEQUENCE</scope>
    <source>
        <tissue evidence="7">Venom_gland</tissue>
    </source>
</reference>
<sequence>MQKIKSLMTRQGLKSPQESIHDLSPLENFRIPSKEELRELREQPNDPQAQQEIINSIEEIYFSNDSFDIVKYELEKLPAVLSLQELEEYRDKLKQQQAAVSKKVADLILEKQTAYVKELERVTSLQTSLQLAAVICTNGRRYDIFLN</sequence>
<dbReference type="GO" id="GO:0015031">
    <property type="term" value="P:protein transport"/>
    <property type="evidence" value="ECO:0007669"/>
    <property type="project" value="UniProtKB-KW"/>
</dbReference>
<dbReference type="InterPro" id="IPR040047">
    <property type="entry name" value="VPS50"/>
</dbReference>
<dbReference type="EMBL" id="IACL01023988">
    <property type="protein sequence ID" value="LAB01787.1"/>
    <property type="molecule type" value="Transcribed_RNA"/>
</dbReference>
<dbReference type="GO" id="GO:1990745">
    <property type="term" value="C:EARP complex"/>
    <property type="evidence" value="ECO:0007669"/>
    <property type="project" value="InterPro"/>
</dbReference>
<dbReference type="InterPro" id="IPR019515">
    <property type="entry name" value="VPS54_N"/>
</dbReference>
<feature type="domain" description="Vacuolar protein sorting-associated protein 54 N-terminal" evidence="6">
    <location>
        <begin position="54"/>
        <end position="142"/>
    </location>
</feature>
<evidence type="ECO:0000256" key="2">
    <source>
        <dbReference type="ARBA" id="ARBA00022927"/>
    </source>
</evidence>
<evidence type="ECO:0000259" key="6">
    <source>
        <dbReference type="Pfam" id="PF10475"/>
    </source>
</evidence>
<reference evidence="7" key="1">
    <citation type="submission" date="2017-07" db="EMBL/GenBank/DDBJ databases">
        <authorList>
            <person name="Mikheyev A."/>
            <person name="Grau M."/>
        </authorList>
    </citation>
    <scope>NUCLEOTIDE SEQUENCE</scope>
    <source>
        <tissue evidence="7">Venom_gland</tissue>
    </source>
</reference>